<organism evidence="4 5">
    <name type="scientific">Cohnella faecalis</name>
    <dbReference type="NCBI Taxonomy" id="2315694"/>
    <lineage>
        <taxon>Bacteria</taxon>
        <taxon>Bacillati</taxon>
        <taxon>Bacillota</taxon>
        <taxon>Bacilli</taxon>
        <taxon>Bacillales</taxon>
        <taxon>Paenibacillaceae</taxon>
        <taxon>Cohnella</taxon>
    </lineage>
</organism>
<dbReference type="RefSeq" id="WP_119151466.1">
    <property type="nucleotide sequence ID" value="NZ_JBHSOV010000041.1"/>
</dbReference>
<dbReference type="Gene3D" id="3.40.630.30">
    <property type="match status" value="1"/>
</dbReference>
<keyword evidence="5" id="KW-1185">Reference proteome</keyword>
<dbReference type="EMBL" id="QXJM01000040">
    <property type="protein sequence ID" value="RIE01201.1"/>
    <property type="molecule type" value="Genomic_DNA"/>
</dbReference>
<dbReference type="CDD" id="cd04301">
    <property type="entry name" value="NAT_SF"/>
    <property type="match status" value="1"/>
</dbReference>
<name>A0A398CNP9_9BACL</name>
<evidence type="ECO:0000256" key="2">
    <source>
        <dbReference type="ARBA" id="ARBA00023315"/>
    </source>
</evidence>
<dbReference type="Proteomes" id="UP000266340">
    <property type="component" value="Unassembled WGS sequence"/>
</dbReference>
<sequence length="156" mass="17567">MNVIIERALVSDAEQILTLQKLAFRSEAESISNYEIEPLVQTIENFKSQFESHIVLKAISDGTIIGSVRAYVKDGTCFIGKLIVQPEYQGRGIGKSLMEEIEKACPATRFELFTGSNSEKNIGLYNRLGYQVFKREVIGHYLTLVFLEKSCKSLSH</sequence>
<accession>A0A398CNP9</accession>
<dbReference type="PANTHER" id="PTHR43800">
    <property type="entry name" value="PEPTIDYL-LYSINE N-ACETYLTRANSFERASE YJAB"/>
    <property type="match status" value="1"/>
</dbReference>
<keyword evidence="2" id="KW-0012">Acyltransferase</keyword>
<reference evidence="4 5" key="1">
    <citation type="submission" date="2018-09" db="EMBL/GenBank/DDBJ databases">
        <title>Cohnella cavernae sp. nov., isolated from a karst cave.</title>
        <authorList>
            <person name="Zhu H."/>
        </authorList>
    </citation>
    <scope>NUCLEOTIDE SEQUENCE [LARGE SCALE GENOMIC DNA]</scope>
    <source>
        <strain evidence="4 5">K2E09-144</strain>
    </source>
</reference>
<dbReference type="PANTHER" id="PTHR43800:SF1">
    <property type="entry name" value="PEPTIDYL-LYSINE N-ACETYLTRANSFERASE YJAB"/>
    <property type="match status" value="1"/>
</dbReference>
<gene>
    <name evidence="4" type="ORF">D3H35_22655</name>
</gene>
<dbReference type="InterPro" id="IPR000182">
    <property type="entry name" value="GNAT_dom"/>
</dbReference>
<evidence type="ECO:0000313" key="5">
    <source>
        <dbReference type="Proteomes" id="UP000266340"/>
    </source>
</evidence>
<dbReference type="Pfam" id="PF00583">
    <property type="entry name" value="Acetyltransf_1"/>
    <property type="match status" value="1"/>
</dbReference>
<protein>
    <submittedName>
        <fullName evidence="4">GNAT family N-acetyltransferase</fullName>
    </submittedName>
</protein>
<dbReference type="AlphaFoldDB" id="A0A398CNP9"/>
<dbReference type="SUPFAM" id="SSF55729">
    <property type="entry name" value="Acyl-CoA N-acyltransferases (Nat)"/>
    <property type="match status" value="1"/>
</dbReference>
<feature type="domain" description="N-acetyltransferase" evidence="3">
    <location>
        <begin position="3"/>
        <end position="152"/>
    </location>
</feature>
<dbReference type="OrthoDB" id="9788755at2"/>
<dbReference type="PROSITE" id="PS51186">
    <property type="entry name" value="GNAT"/>
    <property type="match status" value="1"/>
</dbReference>
<proteinExistence type="predicted"/>
<dbReference type="GO" id="GO:0016747">
    <property type="term" value="F:acyltransferase activity, transferring groups other than amino-acyl groups"/>
    <property type="evidence" value="ECO:0007669"/>
    <property type="project" value="InterPro"/>
</dbReference>
<evidence type="ECO:0000256" key="1">
    <source>
        <dbReference type="ARBA" id="ARBA00022679"/>
    </source>
</evidence>
<dbReference type="InterPro" id="IPR016181">
    <property type="entry name" value="Acyl_CoA_acyltransferase"/>
</dbReference>
<keyword evidence="1 4" id="KW-0808">Transferase</keyword>
<comment type="caution">
    <text evidence="4">The sequence shown here is derived from an EMBL/GenBank/DDBJ whole genome shotgun (WGS) entry which is preliminary data.</text>
</comment>
<evidence type="ECO:0000313" key="4">
    <source>
        <dbReference type="EMBL" id="RIE01201.1"/>
    </source>
</evidence>
<evidence type="ECO:0000259" key="3">
    <source>
        <dbReference type="PROSITE" id="PS51186"/>
    </source>
</evidence>